<keyword evidence="4" id="KW-0812">Transmembrane</keyword>
<comment type="similarity">
    <text evidence="2">Belongs to the major facilitator superfamily. Monocarboxylate porter (TC 2.A.1.13) family.</text>
</comment>
<evidence type="ECO:0000256" key="1">
    <source>
        <dbReference type="ARBA" id="ARBA00004141"/>
    </source>
</evidence>
<dbReference type="InterPro" id="IPR036259">
    <property type="entry name" value="MFS_trans_sf"/>
</dbReference>
<feature type="transmembrane region" description="Helical" evidence="4">
    <location>
        <begin position="274"/>
        <end position="292"/>
    </location>
</feature>
<dbReference type="VEuPathDB" id="FungiDB:PEXP_008420"/>
<evidence type="ECO:0000259" key="5">
    <source>
        <dbReference type="PROSITE" id="PS50850"/>
    </source>
</evidence>
<dbReference type="HOGENOM" id="CLU_001265_1_1_1"/>
<dbReference type="PANTHER" id="PTHR11360:SF281">
    <property type="entry name" value="ASPYRIDONES EFFLUX PROTEIN APDF-RELATED"/>
    <property type="match status" value="1"/>
</dbReference>
<feature type="transmembrane region" description="Helical" evidence="4">
    <location>
        <begin position="239"/>
        <end position="262"/>
    </location>
</feature>
<feature type="transmembrane region" description="Helical" evidence="4">
    <location>
        <begin position="129"/>
        <end position="152"/>
    </location>
</feature>
<proteinExistence type="inferred from homology"/>
<feature type="transmembrane region" description="Helical" evidence="4">
    <location>
        <begin position="329"/>
        <end position="352"/>
    </location>
</feature>
<dbReference type="Pfam" id="PF07690">
    <property type="entry name" value="MFS_1"/>
    <property type="match status" value="1"/>
</dbReference>
<feature type="transmembrane region" description="Helical" evidence="4">
    <location>
        <begin position="393"/>
        <end position="414"/>
    </location>
</feature>
<dbReference type="PROSITE" id="PS50850">
    <property type="entry name" value="MFS"/>
    <property type="match status" value="1"/>
</dbReference>
<dbReference type="PANTHER" id="PTHR11360">
    <property type="entry name" value="MONOCARBOXYLATE TRANSPORTER"/>
    <property type="match status" value="1"/>
</dbReference>
<dbReference type="SUPFAM" id="SSF103473">
    <property type="entry name" value="MFS general substrate transporter"/>
    <property type="match status" value="1"/>
</dbReference>
<dbReference type="Proteomes" id="UP000030143">
    <property type="component" value="Unassembled WGS sequence"/>
</dbReference>
<feature type="region of interest" description="Disordered" evidence="3">
    <location>
        <begin position="1"/>
        <end position="26"/>
    </location>
</feature>
<dbReference type="GeneID" id="27673554"/>
<feature type="transmembrane region" description="Helical" evidence="4">
    <location>
        <begin position="104"/>
        <end position="123"/>
    </location>
</feature>
<dbReference type="PhylomeDB" id="A0A0A2K265"/>
<feature type="domain" description="Major facilitator superfamily (MFS) profile" evidence="5">
    <location>
        <begin position="37"/>
        <end position="415"/>
    </location>
</feature>
<evidence type="ECO:0000313" key="6">
    <source>
        <dbReference type="EMBL" id="KGO51291.1"/>
    </source>
</evidence>
<evidence type="ECO:0000256" key="3">
    <source>
        <dbReference type="SAM" id="MobiDB-lite"/>
    </source>
</evidence>
<dbReference type="EMBL" id="JQFZ01000288">
    <property type="protein sequence ID" value="KGO51291.1"/>
    <property type="molecule type" value="Genomic_DNA"/>
</dbReference>
<sequence length="426" mass="45637">MSTPKVSIDRATPNSSEGSDRLEVEKPSTAFPEGGTRAWMVVLGAFCVSFSTFGYMNAFGVYQEYYTEHFLSNETASNISWIGSVQVCFLFSGSLVGGPLFDRYGASIIHVPAIGIVLSVMMTSLCKKYYQFMLAQGVLGGIASGMLFAPVMTCVSHYFHNRRAAALGVTVSGSSIGGVVFPIALSKMLGNESLGFGWSVRIVGFIILFMVLIAMVTVKERLPPRYGKVLLPAAFTRAPYTLVTLGIFFMMWGLFTPFFYLPQYAQSHGMGSQLSSYLLSILNAASVFGRILPGMVADKIGRFNILIITSVCTGILLLCWIAITSNASIIVFAVLYGFFSGGIVSLMSPCIAQVTPSPDQIGTHLGMSMAIIGLAGLTGTPICGALLERYGTYTQAAVFSGVVMLFGSVLVAGARLHLQAKLLKIV</sequence>
<keyword evidence="4" id="KW-0472">Membrane</keyword>
<organism evidence="6 7">
    <name type="scientific">Penicillium expansum</name>
    <name type="common">Blue mold rot fungus</name>
    <dbReference type="NCBI Taxonomy" id="27334"/>
    <lineage>
        <taxon>Eukaryota</taxon>
        <taxon>Fungi</taxon>
        <taxon>Dikarya</taxon>
        <taxon>Ascomycota</taxon>
        <taxon>Pezizomycotina</taxon>
        <taxon>Eurotiomycetes</taxon>
        <taxon>Eurotiomycetidae</taxon>
        <taxon>Eurotiales</taxon>
        <taxon>Aspergillaceae</taxon>
        <taxon>Penicillium</taxon>
    </lineage>
</organism>
<keyword evidence="4" id="KW-1133">Transmembrane helix</keyword>
<feature type="transmembrane region" description="Helical" evidence="4">
    <location>
        <begin position="79"/>
        <end position="97"/>
    </location>
</feature>
<dbReference type="InterPro" id="IPR020846">
    <property type="entry name" value="MFS_dom"/>
</dbReference>
<feature type="transmembrane region" description="Helical" evidence="4">
    <location>
        <begin position="164"/>
        <end position="184"/>
    </location>
</feature>
<dbReference type="OrthoDB" id="6499973at2759"/>
<dbReference type="AlphaFoldDB" id="A0A0A2K265"/>
<feature type="transmembrane region" description="Helical" evidence="4">
    <location>
        <begin position="196"/>
        <end position="218"/>
    </location>
</feature>
<name>A0A0A2K265_PENEN</name>
<evidence type="ECO:0000313" key="7">
    <source>
        <dbReference type="Proteomes" id="UP000030143"/>
    </source>
</evidence>
<evidence type="ECO:0000256" key="2">
    <source>
        <dbReference type="ARBA" id="ARBA00006727"/>
    </source>
</evidence>
<accession>A0A0A2K265</accession>
<feature type="transmembrane region" description="Helical" evidence="4">
    <location>
        <begin position="364"/>
        <end position="387"/>
    </location>
</feature>
<evidence type="ECO:0000256" key="4">
    <source>
        <dbReference type="SAM" id="Phobius"/>
    </source>
</evidence>
<dbReference type="CDD" id="cd17352">
    <property type="entry name" value="MFS_MCT_SLC16"/>
    <property type="match status" value="1"/>
</dbReference>
<reference evidence="6 7" key="1">
    <citation type="journal article" date="2015" name="Mol. Plant Microbe Interact.">
        <title>Genome, transcriptome, and functional analyses of Penicillium expansum provide new insights into secondary metabolism and pathogenicity.</title>
        <authorList>
            <person name="Ballester A.R."/>
            <person name="Marcet-Houben M."/>
            <person name="Levin E."/>
            <person name="Sela N."/>
            <person name="Selma-Lazaro C."/>
            <person name="Carmona L."/>
            <person name="Wisniewski M."/>
            <person name="Droby S."/>
            <person name="Gonzalez-Candelas L."/>
            <person name="Gabaldon T."/>
        </authorList>
    </citation>
    <scope>NUCLEOTIDE SEQUENCE [LARGE SCALE GENOMIC DNA]</scope>
    <source>
        <strain evidence="6 7">MD-8</strain>
    </source>
</reference>
<gene>
    <name evidence="6" type="ORF">PEX2_008580</name>
</gene>
<dbReference type="GO" id="GO:0016020">
    <property type="term" value="C:membrane"/>
    <property type="evidence" value="ECO:0007669"/>
    <property type="project" value="UniProtKB-SubCell"/>
</dbReference>
<feature type="transmembrane region" description="Helical" evidence="4">
    <location>
        <begin position="38"/>
        <end position="59"/>
    </location>
</feature>
<dbReference type="InterPro" id="IPR011701">
    <property type="entry name" value="MFS"/>
</dbReference>
<dbReference type="Gene3D" id="1.20.1250.20">
    <property type="entry name" value="MFS general substrate transporter like domains"/>
    <property type="match status" value="2"/>
</dbReference>
<comment type="caution">
    <text evidence="6">The sequence shown here is derived from an EMBL/GenBank/DDBJ whole genome shotgun (WGS) entry which is preliminary data.</text>
</comment>
<dbReference type="RefSeq" id="XP_016594244.1">
    <property type="nucleotide sequence ID" value="XM_016738135.1"/>
</dbReference>
<comment type="subcellular location">
    <subcellularLocation>
        <location evidence="1">Membrane</location>
        <topology evidence="1">Multi-pass membrane protein</topology>
    </subcellularLocation>
</comment>
<dbReference type="InterPro" id="IPR050327">
    <property type="entry name" value="Proton-linked_MCT"/>
</dbReference>
<feature type="transmembrane region" description="Helical" evidence="4">
    <location>
        <begin position="304"/>
        <end position="323"/>
    </location>
</feature>
<dbReference type="GO" id="GO:0022857">
    <property type="term" value="F:transmembrane transporter activity"/>
    <property type="evidence" value="ECO:0007669"/>
    <property type="project" value="InterPro"/>
</dbReference>
<keyword evidence="7" id="KW-1185">Reference proteome</keyword>
<protein>
    <submittedName>
        <fullName evidence="6">Major facilitator superfamily domain, general substrate transporter</fullName>
    </submittedName>
</protein>